<dbReference type="RefSeq" id="WP_146324312.1">
    <property type="nucleotide sequence ID" value="NZ_BAABLR010000072.1"/>
</dbReference>
<dbReference type="EC" id="5.1.3.13" evidence="4"/>
<protein>
    <recommendedName>
        <fullName evidence="4">dTDP-4-dehydrorhamnose 3,5-epimerase</fullName>
        <ecNumber evidence="4">5.1.3.13</ecNumber>
    </recommendedName>
    <alternativeName>
        <fullName evidence="4">Thymidine diphospho-4-keto-rhamnose 3,5-epimerase</fullName>
    </alternativeName>
</protein>
<dbReference type="EMBL" id="VOHM01000011">
    <property type="protein sequence ID" value="TWT25603.1"/>
    <property type="molecule type" value="Genomic_DNA"/>
</dbReference>
<name>A0A5C5UIU9_9CORY</name>
<dbReference type="Gene3D" id="2.60.120.10">
    <property type="entry name" value="Jelly Rolls"/>
    <property type="match status" value="1"/>
</dbReference>
<dbReference type="GO" id="GO:0008830">
    <property type="term" value="F:dTDP-4-dehydrorhamnose 3,5-epimerase activity"/>
    <property type="evidence" value="ECO:0007669"/>
    <property type="project" value="UniProtKB-UniRule"/>
</dbReference>
<dbReference type="GO" id="GO:0019305">
    <property type="term" value="P:dTDP-rhamnose biosynthetic process"/>
    <property type="evidence" value="ECO:0007669"/>
    <property type="project" value="UniProtKB-UniRule"/>
</dbReference>
<dbReference type="GO" id="GO:0000271">
    <property type="term" value="P:polysaccharide biosynthetic process"/>
    <property type="evidence" value="ECO:0007669"/>
    <property type="project" value="TreeGrafter"/>
</dbReference>
<comment type="caution">
    <text evidence="5">The sequence shown here is derived from an EMBL/GenBank/DDBJ whole genome shotgun (WGS) entry which is preliminary data.</text>
</comment>
<feature type="active site" description="Proton donor" evidence="2">
    <location>
        <position position="130"/>
    </location>
</feature>
<keyword evidence="4 5" id="KW-0413">Isomerase</keyword>
<dbReference type="CDD" id="cd00438">
    <property type="entry name" value="cupin_RmlC"/>
    <property type="match status" value="1"/>
</dbReference>
<dbReference type="InterPro" id="IPR000888">
    <property type="entry name" value="RmlC-like"/>
</dbReference>
<organism evidence="5 6">
    <name type="scientific">Corynebacterium canis</name>
    <dbReference type="NCBI Taxonomy" id="679663"/>
    <lineage>
        <taxon>Bacteria</taxon>
        <taxon>Bacillati</taxon>
        <taxon>Actinomycetota</taxon>
        <taxon>Actinomycetes</taxon>
        <taxon>Mycobacteriales</taxon>
        <taxon>Corynebacteriaceae</taxon>
        <taxon>Corynebacterium</taxon>
    </lineage>
</organism>
<dbReference type="PANTHER" id="PTHR21047">
    <property type="entry name" value="DTDP-6-DEOXY-D-GLUCOSE-3,5 EPIMERASE"/>
    <property type="match status" value="1"/>
</dbReference>
<dbReference type="UniPathway" id="UPA00124"/>
<accession>A0A5C5UIU9</accession>
<evidence type="ECO:0000256" key="4">
    <source>
        <dbReference type="RuleBase" id="RU364069"/>
    </source>
</evidence>
<dbReference type="Pfam" id="PF00908">
    <property type="entry name" value="dTDP_sugar_isom"/>
    <property type="match status" value="1"/>
</dbReference>
<dbReference type="Proteomes" id="UP000320791">
    <property type="component" value="Unassembled WGS sequence"/>
</dbReference>
<dbReference type="GO" id="GO:0005829">
    <property type="term" value="C:cytosol"/>
    <property type="evidence" value="ECO:0007669"/>
    <property type="project" value="TreeGrafter"/>
</dbReference>
<comment type="subunit">
    <text evidence="4">Homodimer.</text>
</comment>
<comment type="similarity">
    <text evidence="1 4">Belongs to the dTDP-4-dehydrorhamnose 3,5-epimerase family.</text>
</comment>
<comment type="pathway">
    <text evidence="4">Carbohydrate biosynthesis; dTDP-L-rhamnose biosynthesis.</text>
</comment>
<evidence type="ECO:0000256" key="2">
    <source>
        <dbReference type="PIRSR" id="PIRSR600888-1"/>
    </source>
</evidence>
<dbReference type="SUPFAM" id="SSF51182">
    <property type="entry name" value="RmlC-like cupins"/>
    <property type="match status" value="1"/>
</dbReference>
<dbReference type="AlphaFoldDB" id="A0A5C5UIU9"/>
<comment type="function">
    <text evidence="4">Catalyzes the epimerization of the C3' and C5'positions of dTDP-6-deoxy-D-xylo-4-hexulose, forming dTDP-6-deoxy-L-lyxo-4-hexulose.</text>
</comment>
<dbReference type="NCBIfam" id="TIGR01221">
    <property type="entry name" value="rmlC"/>
    <property type="match status" value="1"/>
</dbReference>
<feature type="site" description="Participates in a stacking interaction with the thymidine ring of dTDP-4-oxo-6-deoxyglucose" evidence="3">
    <location>
        <position position="136"/>
    </location>
</feature>
<dbReference type="PANTHER" id="PTHR21047:SF2">
    <property type="entry name" value="THYMIDINE DIPHOSPHO-4-KETO-RHAMNOSE 3,5-EPIMERASE"/>
    <property type="match status" value="1"/>
</dbReference>
<keyword evidence="6" id="KW-1185">Reference proteome</keyword>
<dbReference type="OrthoDB" id="9800680at2"/>
<evidence type="ECO:0000256" key="3">
    <source>
        <dbReference type="PIRSR" id="PIRSR600888-3"/>
    </source>
</evidence>
<feature type="active site" description="Proton acceptor" evidence="2">
    <location>
        <position position="61"/>
    </location>
</feature>
<dbReference type="InterPro" id="IPR014710">
    <property type="entry name" value="RmlC-like_jellyroll"/>
</dbReference>
<evidence type="ECO:0000256" key="1">
    <source>
        <dbReference type="ARBA" id="ARBA00010154"/>
    </source>
</evidence>
<sequence>MLRELELPGVFLNEPTIHADDRGAFHEWFKASDFERAVGHAFALRQSNMSTSRAGVLRGLHYAEVPPGQAKYVVCPVGKIFDVAVDIRVGSPHYGQHVAVELSAENRHGVYIPDGFAHGFVALEDSVVVYLTTSEYAPGIEHTINPYDAELAIPWPGQEHILSARDAAAPGLGDSPLPRWEARR</sequence>
<evidence type="ECO:0000313" key="6">
    <source>
        <dbReference type="Proteomes" id="UP000320791"/>
    </source>
</evidence>
<dbReference type="InterPro" id="IPR011051">
    <property type="entry name" value="RmlC_Cupin_sf"/>
</dbReference>
<proteinExistence type="inferred from homology"/>
<evidence type="ECO:0000313" key="5">
    <source>
        <dbReference type="EMBL" id="TWT25603.1"/>
    </source>
</evidence>
<gene>
    <name evidence="5" type="primary">rfbC</name>
    <name evidence="5" type="ORF">FRX94_06460</name>
</gene>
<comment type="catalytic activity">
    <reaction evidence="4">
        <text>dTDP-4-dehydro-6-deoxy-alpha-D-glucose = dTDP-4-dehydro-beta-L-rhamnose</text>
        <dbReference type="Rhea" id="RHEA:16969"/>
        <dbReference type="ChEBI" id="CHEBI:57649"/>
        <dbReference type="ChEBI" id="CHEBI:62830"/>
        <dbReference type="EC" id="5.1.3.13"/>
    </reaction>
</comment>
<reference evidence="5 6" key="1">
    <citation type="submission" date="2019-08" db="EMBL/GenBank/DDBJ databases">
        <authorList>
            <person name="Lei W."/>
        </authorList>
    </citation>
    <scope>NUCLEOTIDE SEQUENCE [LARGE SCALE GENOMIC DNA]</scope>
    <source>
        <strain evidence="5 6">CCUG 58627</strain>
    </source>
</reference>